<evidence type="ECO:0000259" key="6">
    <source>
        <dbReference type="SMART" id="SM00062"/>
    </source>
</evidence>
<dbReference type="InterPro" id="IPR001320">
    <property type="entry name" value="Iontro_rcpt_C"/>
</dbReference>
<dbReference type="SMART" id="SM00062">
    <property type="entry name" value="PBPb"/>
    <property type="match status" value="1"/>
</dbReference>
<comment type="caution">
    <text evidence="8">The sequence shown here is derived from an EMBL/GenBank/DDBJ whole genome shotgun (WGS) entry which is preliminary data.</text>
</comment>
<dbReference type="GO" id="GO:0030313">
    <property type="term" value="C:cell envelope"/>
    <property type="evidence" value="ECO:0007669"/>
    <property type="project" value="UniProtKB-SubCell"/>
</dbReference>
<evidence type="ECO:0000313" key="9">
    <source>
        <dbReference type="Proteomes" id="UP000587760"/>
    </source>
</evidence>
<dbReference type="SMART" id="SM00079">
    <property type="entry name" value="PBPe"/>
    <property type="match status" value="1"/>
</dbReference>
<dbReference type="GO" id="GO:0016020">
    <property type="term" value="C:membrane"/>
    <property type="evidence" value="ECO:0007669"/>
    <property type="project" value="InterPro"/>
</dbReference>
<dbReference type="RefSeq" id="WP_184747272.1">
    <property type="nucleotide sequence ID" value="NZ_JACHGJ010000005.1"/>
</dbReference>
<name>A0A841RAQ5_9SPIO</name>
<organism evidence="8 9">
    <name type="scientific">Spirochaeta isovalerica</name>
    <dbReference type="NCBI Taxonomy" id="150"/>
    <lineage>
        <taxon>Bacteria</taxon>
        <taxon>Pseudomonadati</taxon>
        <taxon>Spirochaetota</taxon>
        <taxon>Spirochaetia</taxon>
        <taxon>Spirochaetales</taxon>
        <taxon>Spirochaetaceae</taxon>
        <taxon>Spirochaeta</taxon>
    </lineage>
</organism>
<dbReference type="GO" id="GO:0015276">
    <property type="term" value="F:ligand-gated monoatomic ion channel activity"/>
    <property type="evidence" value="ECO:0007669"/>
    <property type="project" value="InterPro"/>
</dbReference>
<dbReference type="EMBL" id="JACHGJ010000005">
    <property type="protein sequence ID" value="MBB6481025.1"/>
    <property type="molecule type" value="Genomic_DNA"/>
</dbReference>
<dbReference type="Gene3D" id="3.40.190.10">
    <property type="entry name" value="Periplasmic binding protein-like II"/>
    <property type="match status" value="2"/>
</dbReference>
<feature type="chain" id="PRO_5032407072" evidence="5">
    <location>
        <begin position="21"/>
        <end position="263"/>
    </location>
</feature>
<proteinExistence type="inferred from homology"/>
<evidence type="ECO:0000256" key="2">
    <source>
        <dbReference type="ARBA" id="ARBA00010333"/>
    </source>
</evidence>
<gene>
    <name evidence="8" type="ORF">HNR50_002698</name>
</gene>
<evidence type="ECO:0000256" key="5">
    <source>
        <dbReference type="SAM" id="SignalP"/>
    </source>
</evidence>
<dbReference type="SUPFAM" id="SSF53850">
    <property type="entry name" value="Periplasmic binding protein-like II"/>
    <property type="match status" value="1"/>
</dbReference>
<dbReference type="InterPro" id="IPR001638">
    <property type="entry name" value="Solute-binding_3/MltF_N"/>
</dbReference>
<accession>A0A841RAQ5</accession>
<keyword evidence="3 5" id="KW-0732">Signal</keyword>
<dbReference type="AlphaFoldDB" id="A0A841RAQ5"/>
<dbReference type="PANTHER" id="PTHR35936">
    <property type="entry name" value="MEMBRANE-BOUND LYTIC MUREIN TRANSGLYCOSYLASE F"/>
    <property type="match status" value="1"/>
</dbReference>
<feature type="domain" description="Solute-binding protein family 3/N-terminal" evidence="6">
    <location>
        <begin position="38"/>
        <end position="263"/>
    </location>
</feature>
<evidence type="ECO:0000313" key="8">
    <source>
        <dbReference type="EMBL" id="MBB6481025.1"/>
    </source>
</evidence>
<keyword evidence="9" id="KW-1185">Reference proteome</keyword>
<comment type="similarity">
    <text evidence="2 4">Belongs to the bacterial solute-binding protein 3 family.</text>
</comment>
<dbReference type="Proteomes" id="UP000587760">
    <property type="component" value="Unassembled WGS sequence"/>
</dbReference>
<dbReference type="PANTHER" id="PTHR35936:SF19">
    <property type="entry name" value="AMINO-ACID-BINDING PROTEIN YXEM-RELATED"/>
    <property type="match status" value="1"/>
</dbReference>
<comment type="subcellular location">
    <subcellularLocation>
        <location evidence="1">Cell envelope</location>
    </subcellularLocation>
</comment>
<evidence type="ECO:0000256" key="4">
    <source>
        <dbReference type="RuleBase" id="RU003744"/>
    </source>
</evidence>
<sequence length="263" mass="28784">MKKRILTVLISIVTLVSMYAGGSQEKEASPLNLMQEGTLTIGVEIGYPPFEDFANDGVTPVGYDIDFAKALGEKLGLEIVFINTAWDGIFQGIGVNYDVVISAVTITEERKETMDFSTPYIDNYQAVVVRADSDRKVTKFQDLDGLALAVQKETTSDILISDYISTGSLNCTVAQNEKVITCFTQLDNKEIDAVVVDSTVADGQVGKYPGKYKIAYLDKSEAEQFGVALTKGNTALQSAINKAIDDLKKEGFFQENTEYWFGG</sequence>
<evidence type="ECO:0000256" key="1">
    <source>
        <dbReference type="ARBA" id="ARBA00004196"/>
    </source>
</evidence>
<dbReference type="PROSITE" id="PS01039">
    <property type="entry name" value="SBP_BACTERIAL_3"/>
    <property type="match status" value="1"/>
</dbReference>
<protein>
    <submittedName>
        <fullName evidence="8">Polar amino acid transport system substrate-binding protein</fullName>
    </submittedName>
</protein>
<dbReference type="Pfam" id="PF00497">
    <property type="entry name" value="SBP_bac_3"/>
    <property type="match status" value="1"/>
</dbReference>
<feature type="signal peptide" evidence="5">
    <location>
        <begin position="1"/>
        <end position="20"/>
    </location>
</feature>
<evidence type="ECO:0000256" key="3">
    <source>
        <dbReference type="ARBA" id="ARBA00022729"/>
    </source>
</evidence>
<dbReference type="InterPro" id="IPR018313">
    <property type="entry name" value="SBP_3_CS"/>
</dbReference>
<reference evidence="8 9" key="1">
    <citation type="submission" date="2020-08" db="EMBL/GenBank/DDBJ databases">
        <title>Genomic Encyclopedia of Type Strains, Phase IV (KMG-IV): sequencing the most valuable type-strain genomes for metagenomic binning, comparative biology and taxonomic classification.</title>
        <authorList>
            <person name="Goeker M."/>
        </authorList>
    </citation>
    <scope>NUCLEOTIDE SEQUENCE [LARGE SCALE GENOMIC DNA]</scope>
    <source>
        <strain evidence="8 9">DSM 2461</strain>
    </source>
</reference>
<feature type="domain" description="Ionotropic glutamate receptor C-terminal" evidence="7">
    <location>
        <begin position="38"/>
        <end position="263"/>
    </location>
</feature>
<evidence type="ECO:0000259" key="7">
    <source>
        <dbReference type="SMART" id="SM00079"/>
    </source>
</evidence>